<feature type="compositionally biased region" description="Polar residues" evidence="7">
    <location>
        <begin position="756"/>
        <end position="780"/>
    </location>
</feature>
<dbReference type="InterPro" id="IPR038584">
    <property type="entry name" value="Ribosomal_bL33_sf"/>
</dbReference>
<dbReference type="PANTHER" id="PTHR21567">
    <property type="entry name" value="CLASP"/>
    <property type="match status" value="1"/>
</dbReference>
<dbReference type="InterPro" id="IPR024395">
    <property type="entry name" value="CLASP_N_dom"/>
</dbReference>
<dbReference type="SMART" id="SM01349">
    <property type="entry name" value="TOG"/>
    <property type="match status" value="2"/>
</dbReference>
<feature type="domain" description="TOG" evidence="8">
    <location>
        <begin position="258"/>
        <end position="491"/>
    </location>
</feature>
<evidence type="ECO:0000256" key="4">
    <source>
        <dbReference type="ARBA" id="ARBA00022980"/>
    </source>
</evidence>
<dbReference type="InterPro" id="IPR011989">
    <property type="entry name" value="ARM-like"/>
</dbReference>
<keyword evidence="5" id="KW-0206">Cytoskeleton</keyword>
<dbReference type="Pfam" id="PF12348">
    <property type="entry name" value="CLASP_N"/>
    <property type="match status" value="1"/>
</dbReference>
<keyword evidence="3" id="KW-0963">Cytoplasm</keyword>
<keyword evidence="6" id="KW-0687">Ribonucleoprotein</keyword>
<feature type="region of interest" description="Disordered" evidence="7">
    <location>
        <begin position="756"/>
        <end position="791"/>
    </location>
</feature>
<dbReference type="Proteomes" id="UP000887581">
    <property type="component" value="Unplaced"/>
</dbReference>
<dbReference type="WBParaSite" id="sdigi.contig38.g2567.t1">
    <property type="protein sequence ID" value="sdigi.contig38.g2567.t1"/>
    <property type="gene ID" value="sdigi.contig38.g2567"/>
</dbReference>
<dbReference type="Gene3D" id="2.20.28.120">
    <property type="entry name" value="Ribosomal protein L33"/>
    <property type="match status" value="1"/>
</dbReference>
<dbReference type="Pfam" id="PF21041">
    <property type="entry name" value="XMAP215_CLASP_TOG"/>
    <property type="match status" value="1"/>
</dbReference>
<dbReference type="GO" id="GO:0008017">
    <property type="term" value="F:microtubule binding"/>
    <property type="evidence" value="ECO:0007669"/>
    <property type="project" value="TreeGrafter"/>
</dbReference>
<name>A0A915PW11_9BILA</name>
<dbReference type="Gene3D" id="1.25.10.10">
    <property type="entry name" value="Leucine-rich Repeat Variant"/>
    <property type="match status" value="4"/>
</dbReference>
<dbReference type="PANTHER" id="PTHR21567:SF87">
    <property type="entry name" value="CRESCERIN-LIKE PROTEIN CHE-12"/>
    <property type="match status" value="1"/>
</dbReference>
<dbReference type="SUPFAM" id="SSF48371">
    <property type="entry name" value="ARM repeat"/>
    <property type="match status" value="2"/>
</dbReference>
<dbReference type="GO" id="GO:1990904">
    <property type="term" value="C:ribonucleoprotein complex"/>
    <property type="evidence" value="ECO:0007669"/>
    <property type="project" value="UniProtKB-KW"/>
</dbReference>
<evidence type="ECO:0000313" key="9">
    <source>
        <dbReference type="Proteomes" id="UP000887581"/>
    </source>
</evidence>
<feature type="domain" description="TOG" evidence="8">
    <location>
        <begin position="811"/>
        <end position="1050"/>
    </location>
</feature>
<keyword evidence="9" id="KW-1185">Reference proteome</keyword>
<evidence type="ECO:0000256" key="1">
    <source>
        <dbReference type="ARBA" id="ARBA00004245"/>
    </source>
</evidence>
<reference evidence="10" key="1">
    <citation type="submission" date="2022-11" db="UniProtKB">
        <authorList>
            <consortium name="WormBaseParasite"/>
        </authorList>
    </citation>
    <scope>IDENTIFICATION</scope>
</reference>
<evidence type="ECO:0000256" key="3">
    <source>
        <dbReference type="ARBA" id="ARBA00022490"/>
    </source>
</evidence>
<comment type="subcellular location">
    <subcellularLocation>
        <location evidence="1">Cytoplasm</location>
        <location evidence="1">Cytoskeleton</location>
    </subcellularLocation>
</comment>
<dbReference type="GO" id="GO:0000226">
    <property type="term" value="P:microtubule cytoskeleton organization"/>
    <property type="evidence" value="ECO:0007669"/>
    <property type="project" value="UniProtKB-ARBA"/>
</dbReference>
<dbReference type="InterPro" id="IPR034085">
    <property type="entry name" value="TOG"/>
</dbReference>
<dbReference type="GO" id="GO:0005881">
    <property type="term" value="C:cytoplasmic microtubule"/>
    <property type="evidence" value="ECO:0007669"/>
    <property type="project" value="TreeGrafter"/>
</dbReference>
<comment type="similarity">
    <text evidence="2">Belongs to the bacterial ribosomal protein bL33 family.</text>
</comment>
<evidence type="ECO:0000256" key="6">
    <source>
        <dbReference type="ARBA" id="ARBA00023274"/>
    </source>
</evidence>
<dbReference type="InterPro" id="IPR048491">
    <property type="entry name" value="XMAP215_CLASP_TOG"/>
</dbReference>
<dbReference type="GO" id="GO:0005840">
    <property type="term" value="C:ribosome"/>
    <property type="evidence" value="ECO:0007669"/>
    <property type="project" value="UniProtKB-KW"/>
</dbReference>
<evidence type="ECO:0000256" key="2">
    <source>
        <dbReference type="ARBA" id="ARBA00007596"/>
    </source>
</evidence>
<dbReference type="GO" id="GO:0005929">
    <property type="term" value="C:cilium"/>
    <property type="evidence" value="ECO:0007669"/>
    <property type="project" value="TreeGrafter"/>
</dbReference>
<dbReference type="InterPro" id="IPR016024">
    <property type="entry name" value="ARM-type_fold"/>
</dbReference>
<organism evidence="9 10">
    <name type="scientific">Setaria digitata</name>
    <dbReference type="NCBI Taxonomy" id="48799"/>
    <lineage>
        <taxon>Eukaryota</taxon>
        <taxon>Metazoa</taxon>
        <taxon>Ecdysozoa</taxon>
        <taxon>Nematoda</taxon>
        <taxon>Chromadorea</taxon>
        <taxon>Rhabditida</taxon>
        <taxon>Spirurina</taxon>
        <taxon>Spiruromorpha</taxon>
        <taxon>Filarioidea</taxon>
        <taxon>Setariidae</taxon>
        <taxon>Setaria</taxon>
    </lineage>
</organism>
<evidence type="ECO:0000259" key="8">
    <source>
        <dbReference type="SMART" id="SM01349"/>
    </source>
</evidence>
<evidence type="ECO:0000313" key="10">
    <source>
        <dbReference type="WBParaSite" id="sdigi.contig38.g2567.t1"/>
    </source>
</evidence>
<evidence type="ECO:0000256" key="7">
    <source>
        <dbReference type="SAM" id="MobiDB-lite"/>
    </source>
</evidence>
<protein>
    <submittedName>
        <fullName evidence="10">TOG domain-containing protein</fullName>
    </submittedName>
</protein>
<evidence type="ECO:0000256" key="5">
    <source>
        <dbReference type="ARBA" id="ARBA00023212"/>
    </source>
</evidence>
<keyword evidence="4" id="KW-0689">Ribosomal protein</keyword>
<accession>A0A915PW11</accession>
<proteinExistence type="inferred from homology"/>
<sequence>MLTPIVTDRNMALLPPDEDIVEFLRSTDFDLRLQTLNRLTIWTKHDPHWFSKFVKKGDLFKQLERLLMDDRWEVQHQCIKFLHDALPTFGNHESLQYMEWCITYLLPCVVTKLGSPKITIRRITNQMLTAYLKLEPGAFSVVQEVIVSFLLSDENNSRMKDEALKEIPNLMLAEYVDKNWKLLISGLAEMMLTVSPERCTNIARLLAHFNAYLGAEKLWKILSELTNEQYEICKKYEQMITETSEITKESLKSKEKVPSSIDVELRYRFGIIPVLTSTMLSNETDPTSRIVALEQVRDILNGITPEDVRKFATHLHSYFLTLGNVLDDLNFKVDALCLDVLCLTLEKVGPLLAPYVQQIIGLISKHFGNQKSTIKKKIMAICMTTMRHCSPKSVISYLCLYSEHQSSRIREEILNIMTAALLTFDSHSINLKAIADIVVPLLADQKRRVRLAAFELFAVFAHLSNDSTERLLKSVADLEQKVRAYGLLSAVKERILRKSLPKIRSDGLIEYAIPLGAGISMNRGGWKSDNLDYEWIMSGSSGSSSALSKTKWPSVRSMKFPFSTVPNENVQLLVNEKASWKGNFHAALNESQNGNVAENNATTTTTGRPSSDDCERYKINVNGIGTPGKCWDEQLLSHSLDRIRLEKLSISNNVHQIPYNSTSTVRKNENNSVNIEMEHNLQSFAKNGFAEMKCYNSNGNFLASNNFQNNKVVNPDELLIGPSESGNCYVGYAPSEPSTPTRSLLSLVRKSFSHQNLASTSKTATTSQRANALPQTNGKRNPSGKLKSASSMRSVISNTSSISSVSRRVKGFPSAETVLKNPEASLNDALQKLDAEDWNGKMCAIEVIVILAEMSPSVLVGNIHLVTMKLLNECKNLRSSVSRAAISSFGVLFKNLKTVMDSDIEKICSVLMQKAGDVSNAFIRDDATVALEEMVKHVSPGRSLNALVIAGAKSKNNTIRACCASLLVKLVERMGPLNVVNNAEFSRFVTSLLLFAGDANATVRRIGKYGIKLLSQNNELFDDAVRKSLKEGDRQNLREVLEAINRRGLEESLDSASISLGPISRSGSIRRFGSNGRDAPIPQGAQQDLLEIRSNLTASEWQRRIKGLKEFSEAVMKNDRTTISDMKVLSAFVGRTSDINFKVSVEAMETLITILPKLSRQFSKEASMKAVLYQLINSLMSHLASRSEGHRQHAKLCFEEITKYIDFIIQLPIPFHILTVAENVALLASFAAATRQANVKQRPFMLDTLGKLVESVYSIKPRQVEAAGLPVLWELLKTPPRSRSDPEVRNAIRHYAATLARCIGVKTLLEMSTFHISPNSNVRLSSARRSLQRWDSSFHLGNLLQLQRKSRLPDCEVPLPRVSRGSLFRMAPKSKYVIVQLASVISGTTRIWIRERAADKFRGIFYDPAVGREVLFEEKQKVKGKASLPDNVKKRFNLT</sequence>